<reference evidence="2" key="1">
    <citation type="submission" date="2020-06" db="EMBL/GenBank/DDBJ databases">
        <authorList>
            <consortium name="Plant Systems Biology data submission"/>
        </authorList>
    </citation>
    <scope>NUCLEOTIDE SEQUENCE</scope>
    <source>
        <strain evidence="2">D6</strain>
    </source>
</reference>
<feature type="compositionally biased region" description="Low complexity" evidence="1">
    <location>
        <begin position="31"/>
        <end position="44"/>
    </location>
</feature>
<dbReference type="AlphaFoldDB" id="A0A9N8EMK4"/>
<evidence type="ECO:0000313" key="3">
    <source>
        <dbReference type="Proteomes" id="UP001153069"/>
    </source>
</evidence>
<dbReference type="EMBL" id="CAICTM010001368">
    <property type="protein sequence ID" value="CAB9523050.1"/>
    <property type="molecule type" value="Genomic_DNA"/>
</dbReference>
<accession>A0A9N8EMK4</accession>
<organism evidence="2 3">
    <name type="scientific">Seminavis robusta</name>
    <dbReference type="NCBI Taxonomy" id="568900"/>
    <lineage>
        <taxon>Eukaryota</taxon>
        <taxon>Sar</taxon>
        <taxon>Stramenopiles</taxon>
        <taxon>Ochrophyta</taxon>
        <taxon>Bacillariophyta</taxon>
        <taxon>Bacillariophyceae</taxon>
        <taxon>Bacillariophycidae</taxon>
        <taxon>Naviculales</taxon>
        <taxon>Naviculaceae</taxon>
        <taxon>Seminavis</taxon>
    </lineage>
</organism>
<keyword evidence="3" id="KW-1185">Reference proteome</keyword>
<proteinExistence type="predicted"/>
<feature type="region of interest" description="Disordered" evidence="1">
    <location>
        <begin position="1"/>
        <end position="69"/>
    </location>
</feature>
<sequence>MASSTPMDTVVVPLTPSKRKLEELVDEVAPSAKRSSESGPSSSSDAKRPCIEPQVNNENNSDKDTGIRKKQALMATAPTTTTNHIHCYHHHYKPPCRN</sequence>
<comment type="caution">
    <text evidence="2">The sequence shown here is derived from an EMBL/GenBank/DDBJ whole genome shotgun (WGS) entry which is preliminary data.</text>
</comment>
<evidence type="ECO:0000256" key="1">
    <source>
        <dbReference type="SAM" id="MobiDB-lite"/>
    </source>
</evidence>
<gene>
    <name evidence="2" type="ORF">SEMRO_1370_G267040.1</name>
</gene>
<dbReference type="Proteomes" id="UP001153069">
    <property type="component" value="Unassembled WGS sequence"/>
</dbReference>
<evidence type="ECO:0000313" key="2">
    <source>
        <dbReference type="EMBL" id="CAB9523050.1"/>
    </source>
</evidence>
<protein>
    <submittedName>
        <fullName evidence="2">Uncharacterized protein</fullName>
    </submittedName>
</protein>
<name>A0A9N8EMK4_9STRA</name>